<name>U9U6Z7_RHIID</name>
<evidence type="ECO:0000259" key="1">
    <source>
        <dbReference type="PROSITE" id="PS51886"/>
    </source>
</evidence>
<dbReference type="HOGENOM" id="CLU_1744979_0_0_1"/>
<organism evidence="2">
    <name type="scientific">Rhizophagus irregularis (strain DAOM 181602 / DAOM 197198 / MUCL 43194)</name>
    <name type="common">Arbuscular mycorrhizal fungus</name>
    <name type="synonym">Glomus intraradices</name>
    <dbReference type="NCBI Taxonomy" id="747089"/>
    <lineage>
        <taxon>Eukaryota</taxon>
        <taxon>Fungi</taxon>
        <taxon>Fungi incertae sedis</taxon>
        <taxon>Mucoromycota</taxon>
        <taxon>Glomeromycotina</taxon>
        <taxon>Glomeromycetes</taxon>
        <taxon>Glomerales</taxon>
        <taxon>Glomeraceae</taxon>
        <taxon>Rhizophagus</taxon>
    </lineage>
</organism>
<protein>
    <recommendedName>
        <fullName evidence="1">TLDc domain-containing protein</fullName>
    </recommendedName>
</protein>
<feature type="non-terminal residue" evidence="2">
    <location>
        <position position="1"/>
    </location>
</feature>
<evidence type="ECO:0000313" key="2">
    <source>
        <dbReference type="EMBL" id="ESA14358.1"/>
    </source>
</evidence>
<dbReference type="Pfam" id="PF07534">
    <property type="entry name" value="TLD"/>
    <property type="match status" value="1"/>
</dbReference>
<accession>U9U6Z7</accession>
<proteinExistence type="predicted"/>
<dbReference type="EMBL" id="KI282982">
    <property type="protein sequence ID" value="ESA14358.1"/>
    <property type="molecule type" value="Genomic_DNA"/>
</dbReference>
<sequence length="150" mass="17313">GSRDGFTPKKFHELCDNKPSTITFIKIKGTDEIIGGYNPTIWSSSGGYGKTKENVNYALDYSPKCGPKFGSDIFLHASDELKNYDNIYYRKCFYENSIRDTEEKFLIDETSDDDDVANHMTEGISEGEYNYKEAEEEFENEKILRRIKKL</sequence>
<gene>
    <name evidence="2" type="ORF">GLOINDRAFT_25036</name>
</gene>
<feature type="domain" description="TLDc" evidence="1">
    <location>
        <begin position="1"/>
        <end position="150"/>
    </location>
</feature>
<reference evidence="2" key="1">
    <citation type="submission" date="2013-07" db="EMBL/GenBank/DDBJ databases">
        <title>The genome of an arbuscular mycorrhizal fungus provides insights into the evolution of the oldest plant symbiosis.</title>
        <authorList>
            <consortium name="DOE Joint Genome Institute"/>
            <person name="Tisserant E."/>
            <person name="Malbreil M."/>
            <person name="Kuo A."/>
            <person name="Kohler A."/>
            <person name="Symeonidi A."/>
            <person name="Balestrini R."/>
            <person name="Charron P."/>
            <person name="Duensing N."/>
            <person name="Frei-dit-Frey N."/>
            <person name="Gianinazzi-Pearson V."/>
            <person name="Gilbert B."/>
            <person name="Handa Y."/>
            <person name="Hijri M."/>
            <person name="Kaul R."/>
            <person name="Kawaguchi M."/>
            <person name="Krajinski F."/>
            <person name="Lammers P."/>
            <person name="Lapierre D."/>
            <person name="Masclaux F.G."/>
            <person name="Murat C."/>
            <person name="Morin E."/>
            <person name="Ndikumana S."/>
            <person name="Pagni M."/>
            <person name="Petitpierre D."/>
            <person name="Requena N."/>
            <person name="Rosikiewicz P."/>
            <person name="Riley R."/>
            <person name="Saito K."/>
            <person name="San Clemente H."/>
            <person name="Shapiro H."/>
            <person name="van Tuinen D."/>
            <person name="Becard G."/>
            <person name="Bonfante P."/>
            <person name="Paszkowski U."/>
            <person name="Shachar-Hill Y."/>
            <person name="Young J.P."/>
            <person name="Sanders I.R."/>
            <person name="Henrissat B."/>
            <person name="Rensing S.A."/>
            <person name="Grigoriev I.V."/>
            <person name="Corradi N."/>
            <person name="Roux C."/>
            <person name="Martin F."/>
        </authorList>
    </citation>
    <scope>NUCLEOTIDE SEQUENCE</scope>
    <source>
        <strain evidence="2">DAOM 197198</strain>
    </source>
</reference>
<dbReference type="InterPro" id="IPR006571">
    <property type="entry name" value="TLDc_dom"/>
</dbReference>
<dbReference type="PROSITE" id="PS51886">
    <property type="entry name" value="TLDC"/>
    <property type="match status" value="1"/>
</dbReference>
<dbReference type="AlphaFoldDB" id="U9U6Z7"/>